<sequence>MTRYLGSGHDPAPDTRALTGAVPAHLPPRLTITLWDFSWYTRAGAGEPYADLSAALDEAVDRGYNAIRICAAPLLLFGGLGLDDLAGDLEIEGLGRSPHGEVFGNGTRWYDVPGGYRLDLRTRFFDLLRGARERGIVVILASWEYQQSPAFAADQRWFRAIDAVPLEERYDLLASATIRMLDEIEAAGLADTIAFAELHNEVDFSIVPAFADGGDAALDRVRAAHPGHLVTASYGKAPFLDLAALSERFQVGQLHVYAYGVLDALQRRIDIRSEGTDGFPGAAMRALLVDDAPTFAEYGRAADWKFEATVITDQQIYGYDWVDPDLWDRWLYNHYGLYREEMLREIGSRVTALAAWSRRRGIPAVVGEGWVGYTPLRADFEDGPVGTELAEHGVRTALEHGVWGMVLSSNAAPHHPQWSDVAWQRRLNAEILAAPTTAAPGRG</sequence>
<dbReference type="SUPFAM" id="SSF51445">
    <property type="entry name" value="(Trans)glycosidases"/>
    <property type="match status" value="1"/>
</dbReference>
<evidence type="ECO:0000313" key="1">
    <source>
        <dbReference type="EMBL" id="MDR6166764.1"/>
    </source>
</evidence>
<dbReference type="RefSeq" id="WP_309665150.1">
    <property type="nucleotide sequence ID" value="NZ_JAVIZA010000001.1"/>
</dbReference>
<proteinExistence type="predicted"/>
<evidence type="ECO:0000313" key="2">
    <source>
        <dbReference type="Proteomes" id="UP001260188"/>
    </source>
</evidence>
<dbReference type="Gene3D" id="3.20.20.80">
    <property type="entry name" value="Glycosidases"/>
    <property type="match status" value="1"/>
</dbReference>
<dbReference type="InterPro" id="IPR017853">
    <property type="entry name" value="GH"/>
</dbReference>
<keyword evidence="2" id="KW-1185">Reference proteome</keyword>
<dbReference type="Proteomes" id="UP001260188">
    <property type="component" value="Unassembled WGS sequence"/>
</dbReference>
<name>A0ABU1HYP3_9MICO</name>
<protein>
    <recommendedName>
        <fullName evidence="3">Sugar-binding cellulase-like protein</fullName>
    </recommendedName>
</protein>
<accession>A0ABU1HYP3</accession>
<comment type="caution">
    <text evidence="1">The sequence shown here is derived from an EMBL/GenBank/DDBJ whole genome shotgun (WGS) entry which is preliminary data.</text>
</comment>
<dbReference type="InterPro" id="IPR024778">
    <property type="entry name" value="Put_cellulase"/>
</dbReference>
<dbReference type="EMBL" id="JAVIZA010000001">
    <property type="protein sequence ID" value="MDR6166764.1"/>
    <property type="molecule type" value="Genomic_DNA"/>
</dbReference>
<dbReference type="Pfam" id="PF12876">
    <property type="entry name" value="Cellulase-like"/>
    <property type="match status" value="2"/>
</dbReference>
<gene>
    <name evidence="1" type="ORF">QE367_000968</name>
</gene>
<reference evidence="1 2" key="1">
    <citation type="submission" date="2023-08" db="EMBL/GenBank/DDBJ databases">
        <title>Functional and genomic diversity of the sorghum phyllosphere microbiome.</title>
        <authorList>
            <person name="Shade A."/>
        </authorList>
    </citation>
    <scope>NUCLEOTIDE SEQUENCE [LARGE SCALE GENOMIC DNA]</scope>
    <source>
        <strain evidence="1 2">SORGH_AS_0919</strain>
    </source>
</reference>
<organism evidence="1 2">
    <name type="scientific">Microbacterium paludicola</name>
    <dbReference type="NCBI Taxonomy" id="300019"/>
    <lineage>
        <taxon>Bacteria</taxon>
        <taxon>Bacillati</taxon>
        <taxon>Actinomycetota</taxon>
        <taxon>Actinomycetes</taxon>
        <taxon>Micrococcales</taxon>
        <taxon>Microbacteriaceae</taxon>
        <taxon>Microbacterium</taxon>
    </lineage>
</organism>
<evidence type="ECO:0008006" key="3">
    <source>
        <dbReference type="Google" id="ProtNLM"/>
    </source>
</evidence>